<evidence type="ECO:0000256" key="2">
    <source>
        <dbReference type="ARBA" id="ARBA00007117"/>
    </source>
</evidence>
<feature type="region of interest" description="Disordered" evidence="7">
    <location>
        <begin position="106"/>
        <end position="191"/>
    </location>
</feature>
<proteinExistence type="inferred from homology"/>
<dbReference type="GeneID" id="20246400"/>
<evidence type="ECO:0000256" key="3">
    <source>
        <dbReference type="ARBA" id="ARBA00022853"/>
    </source>
</evidence>
<evidence type="ECO:0000256" key="4">
    <source>
        <dbReference type="ARBA" id="ARBA00023015"/>
    </source>
</evidence>
<protein>
    <recommendedName>
        <fullName evidence="10">MRG-binding protein</fullName>
    </recommendedName>
</protein>
<evidence type="ECO:0000256" key="1">
    <source>
        <dbReference type="ARBA" id="ARBA00004123"/>
    </source>
</evidence>
<dbReference type="Pfam" id="PF07904">
    <property type="entry name" value="Eaf7"/>
    <property type="match status" value="1"/>
</dbReference>
<feature type="compositionally biased region" description="Polar residues" evidence="7">
    <location>
        <begin position="170"/>
        <end position="182"/>
    </location>
</feature>
<comment type="subcellular location">
    <subcellularLocation>
        <location evidence="1">Nucleus</location>
    </subcellularLocation>
</comment>
<keyword evidence="6" id="KW-0539">Nucleus</keyword>
<dbReference type="OMA" id="MNGHKPV"/>
<dbReference type="AlphaFoldDB" id="V4A9A2"/>
<accession>V4A9A2</accession>
<dbReference type="GO" id="GO:0006357">
    <property type="term" value="P:regulation of transcription by RNA polymerase II"/>
    <property type="evidence" value="ECO:0007669"/>
    <property type="project" value="TreeGrafter"/>
</dbReference>
<evidence type="ECO:0000256" key="5">
    <source>
        <dbReference type="ARBA" id="ARBA00023163"/>
    </source>
</evidence>
<keyword evidence="3" id="KW-0156">Chromatin regulator</keyword>
<sequence length="191" mass="21667">MADSGELVWNVDMEVGLFHAMRGHKPVGVNRHFQMIYIHNKINDSLGLSRKITSNEIWKQLSTLYQLQALNESEILPFPNKEIDFILPDDEYRELKHKRDFPRTIKVEPTDNVKGSPAVHSGKKEMKGGNTPQSKADSKSHSTPQTKDKHKDHLNSSLVDPSPKRKRTRQTNSAAASPATPNDTPPIKRRK</sequence>
<organism evidence="8 9">
    <name type="scientific">Lottia gigantea</name>
    <name type="common">Giant owl limpet</name>
    <dbReference type="NCBI Taxonomy" id="225164"/>
    <lineage>
        <taxon>Eukaryota</taxon>
        <taxon>Metazoa</taxon>
        <taxon>Spiralia</taxon>
        <taxon>Lophotrochozoa</taxon>
        <taxon>Mollusca</taxon>
        <taxon>Gastropoda</taxon>
        <taxon>Patellogastropoda</taxon>
        <taxon>Lottioidea</taxon>
        <taxon>Lottiidae</taxon>
        <taxon>Lottia</taxon>
    </lineage>
</organism>
<evidence type="ECO:0000256" key="6">
    <source>
        <dbReference type="ARBA" id="ARBA00023242"/>
    </source>
</evidence>
<dbReference type="GO" id="GO:0006325">
    <property type="term" value="P:chromatin organization"/>
    <property type="evidence" value="ECO:0007669"/>
    <property type="project" value="UniProtKB-KW"/>
</dbReference>
<dbReference type="GO" id="GO:0035267">
    <property type="term" value="C:NuA4 histone acetyltransferase complex"/>
    <property type="evidence" value="ECO:0007669"/>
    <property type="project" value="TreeGrafter"/>
</dbReference>
<evidence type="ECO:0008006" key="10">
    <source>
        <dbReference type="Google" id="ProtNLM"/>
    </source>
</evidence>
<reference evidence="8 9" key="1">
    <citation type="journal article" date="2013" name="Nature">
        <title>Insights into bilaterian evolution from three spiralian genomes.</title>
        <authorList>
            <person name="Simakov O."/>
            <person name="Marletaz F."/>
            <person name="Cho S.J."/>
            <person name="Edsinger-Gonzales E."/>
            <person name="Havlak P."/>
            <person name="Hellsten U."/>
            <person name="Kuo D.H."/>
            <person name="Larsson T."/>
            <person name="Lv J."/>
            <person name="Arendt D."/>
            <person name="Savage R."/>
            <person name="Osoegawa K."/>
            <person name="de Jong P."/>
            <person name="Grimwood J."/>
            <person name="Chapman J.A."/>
            <person name="Shapiro H."/>
            <person name="Aerts A."/>
            <person name="Otillar R.P."/>
            <person name="Terry A.Y."/>
            <person name="Boore J.L."/>
            <person name="Grigoriev I.V."/>
            <person name="Lindberg D.R."/>
            <person name="Seaver E.C."/>
            <person name="Weisblat D.A."/>
            <person name="Putnam N.H."/>
            <person name="Rokhsar D.S."/>
        </authorList>
    </citation>
    <scope>NUCLEOTIDE SEQUENCE [LARGE SCALE GENOMIC DNA]</scope>
</reference>
<dbReference type="OrthoDB" id="5595141at2759"/>
<evidence type="ECO:0000313" key="8">
    <source>
        <dbReference type="EMBL" id="ESP00564.1"/>
    </source>
</evidence>
<dbReference type="PANTHER" id="PTHR13581">
    <property type="entry name" value="MRG-BINDING PROTEIN"/>
    <property type="match status" value="1"/>
</dbReference>
<evidence type="ECO:0000313" key="9">
    <source>
        <dbReference type="Proteomes" id="UP000030746"/>
    </source>
</evidence>
<gene>
    <name evidence="8" type="ORF">LOTGIDRAFT_213024</name>
</gene>
<feature type="compositionally biased region" description="Basic and acidic residues" evidence="7">
    <location>
        <begin position="136"/>
        <end position="154"/>
    </location>
</feature>
<dbReference type="HOGENOM" id="CLU_080546_2_1_1"/>
<dbReference type="PANTHER" id="PTHR13581:SF5">
    <property type="entry name" value="MRG_MORF4L-BINDING PROTEIN"/>
    <property type="match status" value="1"/>
</dbReference>
<dbReference type="CTD" id="20246400"/>
<dbReference type="KEGG" id="lgi:LOTGIDRAFT_213024"/>
<keyword evidence="4" id="KW-0805">Transcription regulation</keyword>
<dbReference type="InterPro" id="IPR012423">
    <property type="entry name" value="Eaf7/MRGBP"/>
</dbReference>
<dbReference type="RefSeq" id="XP_009048683.1">
    <property type="nucleotide sequence ID" value="XM_009050435.1"/>
</dbReference>
<name>V4A9A2_LOTGI</name>
<keyword evidence="9" id="KW-1185">Reference proteome</keyword>
<dbReference type="Proteomes" id="UP000030746">
    <property type="component" value="Unassembled WGS sequence"/>
</dbReference>
<keyword evidence="5" id="KW-0804">Transcription</keyword>
<comment type="similarity">
    <text evidence="2">Belongs to the EAF7 family.</text>
</comment>
<dbReference type="GO" id="GO:0005634">
    <property type="term" value="C:nucleus"/>
    <property type="evidence" value="ECO:0007669"/>
    <property type="project" value="UniProtKB-SubCell"/>
</dbReference>
<evidence type="ECO:0000256" key="7">
    <source>
        <dbReference type="SAM" id="MobiDB-lite"/>
    </source>
</evidence>
<dbReference type="EMBL" id="KB200701">
    <property type="protein sequence ID" value="ESP00564.1"/>
    <property type="molecule type" value="Genomic_DNA"/>
</dbReference>
<dbReference type="STRING" id="225164.V4A9A2"/>